<feature type="transmembrane region" description="Helical" evidence="1">
    <location>
        <begin position="90"/>
        <end position="116"/>
    </location>
</feature>
<reference evidence="3" key="1">
    <citation type="submission" date="2017-07" db="EMBL/GenBank/DDBJ databases">
        <authorList>
            <person name="Varghese N."/>
            <person name="Submissions S."/>
        </authorList>
    </citation>
    <scope>NUCLEOTIDE SEQUENCE [LARGE SCALE GENOMIC DNA]</scope>
    <source>
        <strain evidence="3">NLAE-zl-C134</strain>
    </source>
</reference>
<dbReference type="CDD" id="cd21807">
    <property type="entry name" value="ABC-2_lan_permease_MutE_EpiE-like"/>
    <property type="match status" value="1"/>
</dbReference>
<evidence type="ECO:0000313" key="2">
    <source>
        <dbReference type="EMBL" id="SUQ15511.1"/>
    </source>
</evidence>
<name>A0A315ZRR9_9FIRM</name>
<proteinExistence type="predicted"/>
<feature type="transmembrane region" description="Helical" evidence="1">
    <location>
        <begin position="225"/>
        <end position="248"/>
    </location>
</feature>
<protein>
    <submittedName>
        <fullName evidence="2">ABC-2 type transport system permease protein</fullName>
    </submittedName>
</protein>
<accession>A0A315ZRR9</accession>
<keyword evidence="1" id="KW-0812">Transmembrane</keyword>
<feature type="transmembrane region" description="Helical" evidence="1">
    <location>
        <begin position="136"/>
        <end position="154"/>
    </location>
</feature>
<dbReference type="AlphaFoldDB" id="A0A315ZRR9"/>
<evidence type="ECO:0000313" key="3">
    <source>
        <dbReference type="Proteomes" id="UP000254051"/>
    </source>
</evidence>
<feature type="transmembrane region" description="Helical" evidence="1">
    <location>
        <begin position="21"/>
        <end position="39"/>
    </location>
</feature>
<evidence type="ECO:0000256" key="1">
    <source>
        <dbReference type="SAM" id="Phobius"/>
    </source>
</evidence>
<dbReference type="NCBIfam" id="TIGR03732">
    <property type="entry name" value="lanti_perm_MutE"/>
    <property type="match status" value="1"/>
</dbReference>
<dbReference type="EMBL" id="UHJJ01000013">
    <property type="protein sequence ID" value="SUQ15511.1"/>
    <property type="molecule type" value="Genomic_DNA"/>
</dbReference>
<sequence>MLKAYIKSEVLKNAHTVSAKLFWLVPLVSIAVAVLFSGWDSRYYQMNQYNWWYVLFYPMLLLLNTAFTVQREGRMKNRVLSALPVDLKKLWAAKVAYIVKVLLIASAIVYCAWEIFSRLFASGGARGISSEAGFEAALLWVILSLWQIPLWLFINQIFGFAVGIILGLACNIGLGVIGALYDWWLLNPFSYISRVMCPVVGVLPNGLPAVPGSQTFFEGVLDRSVIPAGVGMSLLLFLISYALTAGWYQRKGDAGWEN</sequence>
<organism evidence="2 3">
    <name type="scientific">Faecalicatena contorta</name>
    <dbReference type="NCBI Taxonomy" id="39482"/>
    <lineage>
        <taxon>Bacteria</taxon>
        <taxon>Bacillati</taxon>
        <taxon>Bacillota</taxon>
        <taxon>Clostridia</taxon>
        <taxon>Lachnospirales</taxon>
        <taxon>Lachnospiraceae</taxon>
        <taxon>Faecalicatena</taxon>
    </lineage>
</organism>
<dbReference type="Proteomes" id="UP000254051">
    <property type="component" value="Unassembled WGS sequence"/>
</dbReference>
<dbReference type="RefSeq" id="WP_109713407.1">
    <property type="nucleotide sequence ID" value="NZ_QGDS01000013.1"/>
</dbReference>
<keyword evidence="1" id="KW-1133">Transmembrane helix</keyword>
<keyword evidence="3" id="KW-1185">Reference proteome</keyword>
<dbReference type="InterPro" id="IPR021205">
    <property type="entry name" value="Lanti_perm_SpaE/MutE/EpiE-like"/>
</dbReference>
<keyword evidence="1" id="KW-0472">Membrane</keyword>
<gene>
    <name evidence="2" type="ORF">SAMN05216529_11356</name>
</gene>
<feature type="transmembrane region" description="Helical" evidence="1">
    <location>
        <begin position="161"/>
        <end position="181"/>
    </location>
</feature>
<feature type="transmembrane region" description="Helical" evidence="1">
    <location>
        <begin position="51"/>
        <end position="69"/>
    </location>
</feature>
<dbReference type="OrthoDB" id="9776525at2"/>